<dbReference type="GO" id="GO:0016787">
    <property type="term" value="F:hydrolase activity"/>
    <property type="evidence" value="ECO:0007669"/>
    <property type="project" value="UniProtKB-KW"/>
</dbReference>
<protein>
    <submittedName>
        <fullName evidence="2">Alpha/beta hydrolase family protein</fullName>
    </submittedName>
</protein>
<evidence type="ECO:0000313" key="2">
    <source>
        <dbReference type="EMBL" id="ERK59490.1"/>
    </source>
</evidence>
<evidence type="ECO:0000259" key="1">
    <source>
        <dbReference type="Pfam" id="PF00561"/>
    </source>
</evidence>
<feature type="domain" description="AB hydrolase-1" evidence="1">
    <location>
        <begin position="32"/>
        <end position="136"/>
    </location>
</feature>
<dbReference type="PRINTS" id="PR00111">
    <property type="entry name" value="ABHYDROLASE"/>
</dbReference>
<dbReference type="AlphaFoldDB" id="U2Q9L2"/>
<feature type="non-terminal residue" evidence="2">
    <location>
        <position position="148"/>
    </location>
</feature>
<gene>
    <name evidence="2" type="ORF">HMPREF0682_1205</name>
</gene>
<evidence type="ECO:0000313" key="3">
    <source>
        <dbReference type="Proteomes" id="UP000017052"/>
    </source>
</evidence>
<dbReference type="Gene3D" id="3.40.50.1820">
    <property type="entry name" value="alpha/beta hydrolase"/>
    <property type="match status" value="1"/>
</dbReference>
<dbReference type="SUPFAM" id="SSF53474">
    <property type="entry name" value="alpha/beta-Hydrolases"/>
    <property type="match status" value="1"/>
</dbReference>
<dbReference type="PANTHER" id="PTHR43194">
    <property type="entry name" value="HYDROLASE ALPHA/BETA FOLD FAMILY"/>
    <property type="match status" value="1"/>
</dbReference>
<proteinExistence type="predicted"/>
<dbReference type="Pfam" id="PF00561">
    <property type="entry name" value="Abhydrolase_1"/>
    <property type="match status" value="1"/>
</dbReference>
<name>U2Q9L2_9ACTN</name>
<dbReference type="InterPro" id="IPR050228">
    <property type="entry name" value="Carboxylesterase_BioH"/>
</dbReference>
<reference evidence="2" key="1">
    <citation type="submission" date="2013-08" db="EMBL/GenBank/DDBJ databases">
        <authorList>
            <person name="Durkin A.S."/>
            <person name="Haft D.R."/>
            <person name="McCorrison J."/>
            <person name="Torralba M."/>
            <person name="Gillis M."/>
            <person name="Haft D.H."/>
            <person name="Methe B."/>
            <person name="Sutton G."/>
            <person name="Nelson K.E."/>
        </authorList>
    </citation>
    <scope>NUCLEOTIDE SEQUENCE [LARGE SCALE GENOMIC DNA]</scope>
    <source>
        <strain evidence="2">F0233</strain>
    </source>
</reference>
<comment type="caution">
    <text evidence="2">The sequence shown here is derived from an EMBL/GenBank/DDBJ whole genome shotgun (WGS) entry which is preliminary data.</text>
</comment>
<dbReference type="OrthoDB" id="9785847at2"/>
<dbReference type="EMBL" id="ACVN02000115">
    <property type="protein sequence ID" value="ERK59490.1"/>
    <property type="molecule type" value="Genomic_DNA"/>
</dbReference>
<dbReference type="InterPro" id="IPR029058">
    <property type="entry name" value="AB_hydrolase_fold"/>
</dbReference>
<organism evidence="2 3">
    <name type="scientific">Propionibacterium acidifaciens F0233</name>
    <dbReference type="NCBI Taxonomy" id="553198"/>
    <lineage>
        <taxon>Bacteria</taxon>
        <taxon>Bacillati</taxon>
        <taxon>Actinomycetota</taxon>
        <taxon>Actinomycetes</taxon>
        <taxon>Propionibacteriales</taxon>
        <taxon>Propionibacteriaceae</taxon>
        <taxon>Propionibacterium</taxon>
    </lineage>
</organism>
<dbReference type="RefSeq" id="WP_021797007.1">
    <property type="nucleotide sequence ID" value="NZ_ACVN02000115.1"/>
</dbReference>
<dbReference type="PANTHER" id="PTHR43194:SF5">
    <property type="entry name" value="PIMELOYL-[ACYL-CARRIER PROTEIN] METHYL ESTER ESTERASE"/>
    <property type="match status" value="1"/>
</dbReference>
<accession>U2Q9L2</accession>
<dbReference type="Proteomes" id="UP000017052">
    <property type="component" value="Unassembled WGS sequence"/>
</dbReference>
<dbReference type="InterPro" id="IPR000073">
    <property type="entry name" value="AB_hydrolase_1"/>
</dbReference>
<keyword evidence="2" id="KW-0378">Hydrolase</keyword>
<sequence>MAQEVEMDGHDEQFAVRTAGCVLMGRVRGAGPAVMLLHGAGMDRAVFDDQVMPLVDAGFRVAVPDLRGHGRSRPSATAPSAGVLERDVLAVMDELGMDRAALVGQALGGAIAQGLARGHPERVSALAALGAAWNADRPTGPRPPGVLR</sequence>
<keyword evidence="3" id="KW-1185">Reference proteome</keyword>